<dbReference type="CDD" id="cd02120">
    <property type="entry name" value="PA_subtilisin_like"/>
    <property type="match status" value="1"/>
</dbReference>
<dbReference type="InterPro" id="IPR013783">
    <property type="entry name" value="Ig-like_fold"/>
</dbReference>
<evidence type="ECO:0000256" key="3">
    <source>
        <dbReference type="ARBA" id="ARBA00022801"/>
    </source>
</evidence>
<dbReference type="RefSeq" id="WP_119381213.1">
    <property type="nucleotide sequence ID" value="NZ_QWGT01000012.1"/>
</dbReference>
<evidence type="ECO:0000259" key="12">
    <source>
        <dbReference type="Pfam" id="PF17766"/>
    </source>
</evidence>
<evidence type="ECO:0000256" key="2">
    <source>
        <dbReference type="ARBA" id="ARBA00022670"/>
    </source>
</evidence>
<evidence type="ECO:0000256" key="5">
    <source>
        <dbReference type="PIRSR" id="PIRSR615500-1"/>
    </source>
</evidence>
<evidence type="ECO:0000259" key="11">
    <source>
        <dbReference type="Pfam" id="PF05922"/>
    </source>
</evidence>
<keyword evidence="4 6" id="KW-0720">Serine protease</keyword>
<feature type="chain" id="PRO_5017206141" evidence="8">
    <location>
        <begin position="42"/>
        <end position="1203"/>
    </location>
</feature>
<dbReference type="Gene3D" id="2.60.40.2310">
    <property type="match status" value="1"/>
</dbReference>
<evidence type="ECO:0000313" key="14">
    <source>
        <dbReference type="Proteomes" id="UP000266484"/>
    </source>
</evidence>
<feature type="region of interest" description="Disordered" evidence="7">
    <location>
        <begin position="267"/>
        <end position="294"/>
    </location>
</feature>
<evidence type="ECO:0000256" key="6">
    <source>
        <dbReference type="PROSITE-ProRule" id="PRU01240"/>
    </source>
</evidence>
<dbReference type="InterPro" id="IPR037045">
    <property type="entry name" value="S8pro/Inhibitor_I9_sf"/>
</dbReference>
<organism evidence="13 14">
    <name type="scientific">Clavibacter lycopersici</name>
    <dbReference type="NCBI Taxonomy" id="2301718"/>
    <lineage>
        <taxon>Bacteria</taxon>
        <taxon>Bacillati</taxon>
        <taxon>Actinomycetota</taxon>
        <taxon>Actinomycetes</taxon>
        <taxon>Micrococcales</taxon>
        <taxon>Microbacteriaceae</taxon>
        <taxon>Clavibacter</taxon>
    </lineage>
</organism>
<dbReference type="OrthoDB" id="614750at2"/>
<evidence type="ECO:0000259" key="10">
    <source>
        <dbReference type="Pfam" id="PF02225"/>
    </source>
</evidence>
<dbReference type="SUPFAM" id="SSF52743">
    <property type="entry name" value="Subtilisin-like"/>
    <property type="match status" value="1"/>
</dbReference>
<protein>
    <submittedName>
        <fullName evidence="13">Serine protease</fullName>
    </submittedName>
</protein>
<dbReference type="GO" id="GO:0006508">
    <property type="term" value="P:proteolysis"/>
    <property type="evidence" value="ECO:0007669"/>
    <property type="project" value="UniProtKB-KW"/>
</dbReference>
<feature type="active site" description="Charge relay system" evidence="5 6">
    <location>
        <position position="285"/>
    </location>
</feature>
<feature type="domain" description="Peptidase S8/S53" evidence="9">
    <location>
        <begin position="185"/>
        <end position="662"/>
    </location>
</feature>
<evidence type="ECO:0000256" key="4">
    <source>
        <dbReference type="ARBA" id="ARBA00022825"/>
    </source>
</evidence>
<evidence type="ECO:0000256" key="8">
    <source>
        <dbReference type="SAM" id="SignalP"/>
    </source>
</evidence>
<dbReference type="PROSITE" id="PS51892">
    <property type="entry name" value="SUBTILASE"/>
    <property type="match status" value="1"/>
</dbReference>
<feature type="signal peptide" evidence="8">
    <location>
        <begin position="1"/>
        <end position="41"/>
    </location>
</feature>
<reference evidence="13 14" key="1">
    <citation type="submission" date="2018-08" db="EMBL/GenBank/DDBJ databases">
        <title>Genome Sequence of Clavibacter michiganensis Subspecies type strains, and the Atypical Peach-Colored Strains Isolated from Tomato.</title>
        <authorList>
            <person name="Osdaghi E."/>
            <person name="Portier P."/>
            <person name="Briand M."/>
            <person name="Jacques M.-A."/>
        </authorList>
    </citation>
    <scope>NUCLEOTIDE SEQUENCE [LARGE SCALE GENOMIC DNA]</scope>
    <source>
        <strain evidence="13 14">CFBP 8615</strain>
    </source>
</reference>
<evidence type="ECO:0000256" key="1">
    <source>
        <dbReference type="ARBA" id="ARBA00011073"/>
    </source>
</evidence>
<dbReference type="InterPro" id="IPR003137">
    <property type="entry name" value="PA_domain"/>
</dbReference>
<dbReference type="SUPFAM" id="SSF54897">
    <property type="entry name" value="Protease propeptides/inhibitors"/>
    <property type="match status" value="1"/>
</dbReference>
<dbReference type="Gene3D" id="2.60.40.10">
    <property type="entry name" value="Immunoglobulins"/>
    <property type="match status" value="1"/>
</dbReference>
<dbReference type="InterPro" id="IPR036852">
    <property type="entry name" value="Peptidase_S8/S53_dom_sf"/>
</dbReference>
<dbReference type="PROSITE" id="PS00138">
    <property type="entry name" value="SUBTILASE_SER"/>
    <property type="match status" value="1"/>
</dbReference>
<dbReference type="EMBL" id="QWGT01000012">
    <property type="protein sequence ID" value="RIJ53182.1"/>
    <property type="molecule type" value="Genomic_DNA"/>
</dbReference>
<dbReference type="InterPro" id="IPR015500">
    <property type="entry name" value="Peptidase_S8_subtilisin-rel"/>
</dbReference>
<comment type="caution">
    <text evidence="13">The sequence shown here is derived from an EMBL/GenBank/DDBJ whole genome shotgun (WGS) entry which is preliminary data.</text>
</comment>
<feature type="compositionally biased region" description="Basic and acidic residues" evidence="7">
    <location>
        <begin position="274"/>
        <end position="287"/>
    </location>
</feature>
<dbReference type="GO" id="GO:0005975">
    <property type="term" value="P:carbohydrate metabolic process"/>
    <property type="evidence" value="ECO:0007669"/>
    <property type="project" value="UniProtKB-ARBA"/>
</dbReference>
<dbReference type="Gene3D" id="3.40.50.200">
    <property type="entry name" value="Peptidase S8/S53 domain"/>
    <property type="match status" value="1"/>
</dbReference>
<evidence type="ECO:0000256" key="7">
    <source>
        <dbReference type="SAM" id="MobiDB-lite"/>
    </source>
</evidence>
<feature type="domain" description="PA" evidence="10">
    <location>
        <begin position="444"/>
        <end position="528"/>
    </location>
</feature>
<dbReference type="InterPro" id="IPR000209">
    <property type="entry name" value="Peptidase_S8/S53_dom"/>
</dbReference>
<dbReference type="Gene3D" id="3.30.70.80">
    <property type="entry name" value="Peptidase S8 propeptide/proteinase inhibitor I9"/>
    <property type="match status" value="1"/>
</dbReference>
<evidence type="ECO:0000259" key="9">
    <source>
        <dbReference type="Pfam" id="PF00082"/>
    </source>
</evidence>
<dbReference type="Pfam" id="PF02225">
    <property type="entry name" value="PA"/>
    <property type="match status" value="1"/>
</dbReference>
<dbReference type="PANTHER" id="PTHR10795">
    <property type="entry name" value="PROPROTEIN CONVERTASE SUBTILISIN/KEXIN"/>
    <property type="match status" value="1"/>
</dbReference>
<gene>
    <name evidence="13" type="ORF">DZG00_01880</name>
</gene>
<dbReference type="Pfam" id="PF05922">
    <property type="entry name" value="Inhibitor_I9"/>
    <property type="match status" value="1"/>
</dbReference>
<evidence type="ECO:0000313" key="13">
    <source>
        <dbReference type="EMBL" id="RIJ53182.1"/>
    </source>
</evidence>
<feature type="domain" description="Subtilisin-like protease fibronectin type-III" evidence="12">
    <location>
        <begin position="705"/>
        <end position="799"/>
    </location>
</feature>
<dbReference type="InterPro" id="IPR023828">
    <property type="entry name" value="Peptidase_S8_Ser-AS"/>
</dbReference>
<dbReference type="InterPro" id="IPR041469">
    <property type="entry name" value="Subtilisin-like_FN3"/>
</dbReference>
<dbReference type="PRINTS" id="PR00723">
    <property type="entry name" value="SUBTILISIN"/>
</dbReference>
<dbReference type="InterPro" id="IPR045051">
    <property type="entry name" value="SBT"/>
</dbReference>
<dbReference type="Gene3D" id="3.50.30.30">
    <property type="match status" value="1"/>
</dbReference>
<dbReference type="GO" id="GO:0004252">
    <property type="term" value="F:serine-type endopeptidase activity"/>
    <property type="evidence" value="ECO:0007669"/>
    <property type="project" value="UniProtKB-UniRule"/>
</dbReference>
<dbReference type="AlphaFoldDB" id="A0A399TDI2"/>
<dbReference type="InterPro" id="IPR010259">
    <property type="entry name" value="S8pro/Inhibitor_I9"/>
</dbReference>
<feature type="domain" description="Inhibitor I9" evidence="11">
    <location>
        <begin position="58"/>
        <end position="156"/>
    </location>
</feature>
<keyword evidence="2 6" id="KW-0645">Protease</keyword>
<comment type="similarity">
    <text evidence="1 6">Belongs to the peptidase S8 family.</text>
</comment>
<sequence length="1203" mass="119407">MSTRTQTPPSRWGRPPGPARAFAASLLAVALVAAGGSIASAADAPTASVPLDATDGHYIVTLRDQPAASYDGTLDGLARTKADPGSRLDAESDQVQEYTAHLGDLHRRTADAVGATITDDYSVTTDGFSAELSADQVRRLATDPDVLSVEKDVELHPDSTPSIRALGLDGAGGVWAKTGGQDHAGAGTVIADIDSGITPDSPSFAGSPLGTKAGADPYRSGSGIVFRKADGTVFHGVCQTGDGFTASDCSTKIVGARYFVAGRDAAADEPIGPQEKRSPLDVNDHGTHTASTAAGDAGVSATVAGRVLDTISGVAPAAKVAAYKVCWSGPDPKVESDDGCEGSDIVAAIEQATKDGVDVINMSLGGSQDDQATKRALLGAASAGIFVAASAGNEGPGASTLSNAEPWVTTVAASSVPDNYSATATLGDGRKVSGASISVVSKVAGSLVLASASGVSGASSPDLCGAGTLDPAKVKGRIVVCERGVVNRVDKSAEVLRAGGVGMLLVNPTTNSTDLDTHSVPTIHFDADVYQEIVDYAGKTGATATLTSGNSSGVHPAAPQVAGFSSRGPKQDEGGDILKPDIAAPGVGIVASIADEDGKPAFGVESGTSMSAPHIAGLALLYLGVHPKASPAEIKSAMMTTASDTVDAKGATVTDPFAQGAGEVVPSRFLDPGLLYLSGEEDWRGYAAATGLDLPHPSQPVAASQLNLPSIAVARLLGSETVTRTVTSTKAGTWKASVQGVPGVDVQVAPSTLSFTGPGQTKSFQVRLTTRAGAKTGSWTTGSLTWSSPGGTVRGPIAVTPESVQAPATASGSGVSGATDVTVTGGIDGTVALNAAGLAKGEHVSDPDDAGAAHSGEAPAGYEVDYPLTLANATKALVVDIAPADGKSDMGVALLKKAKTGPPTVVADQETASLGERLVASDLAAGDYTVAAVVNQAAGSAKTTAFDLTEYQVGSGAGEGSFQVTPAALRTAQGRSATYSASWSGLAAGSSYVGVLSYGGSDATTLLSVSTPAASPPPAATAPTASAAPTISGVPDVGQTLTATTGTWTPQGVTLATQWLSNGAPMSGATGSAFRVTSAVAGTALAVQVTATASDGQTGVATSPTVTARDAGTVHLQATQPRGAASGSVHVQVSVTSAAKQAATGVVRVTVDGAEHDVPLDGSGNGCADLTGIAPGTRTVQASYAGDHLVGGGTSRAQRIRVR</sequence>
<accession>A0A399TDI2</accession>
<keyword evidence="3 6" id="KW-0378">Hydrolase</keyword>
<feature type="active site" description="Charge relay system" evidence="5 6">
    <location>
        <position position="609"/>
    </location>
</feature>
<proteinExistence type="inferred from homology"/>
<dbReference type="Gene3D" id="2.60.40.2700">
    <property type="match status" value="1"/>
</dbReference>
<dbReference type="Pfam" id="PF00082">
    <property type="entry name" value="Peptidase_S8"/>
    <property type="match status" value="1"/>
</dbReference>
<dbReference type="Proteomes" id="UP000266484">
    <property type="component" value="Unassembled WGS sequence"/>
</dbReference>
<feature type="active site" description="Charge relay system" evidence="5 6">
    <location>
        <position position="194"/>
    </location>
</feature>
<keyword evidence="8" id="KW-0732">Signal</keyword>
<dbReference type="Pfam" id="PF17766">
    <property type="entry name" value="fn3_6"/>
    <property type="match status" value="1"/>
</dbReference>
<name>A0A399TDI2_9MICO</name>
<keyword evidence="14" id="KW-1185">Reference proteome</keyword>